<keyword evidence="4" id="KW-0449">Lipoprotein</keyword>
<keyword evidence="8" id="KW-1185">Reference proteome</keyword>
<dbReference type="Pfam" id="PF09864">
    <property type="entry name" value="MliC"/>
    <property type="match status" value="1"/>
</dbReference>
<dbReference type="RefSeq" id="WP_089374267.1">
    <property type="nucleotide sequence ID" value="NZ_FZOA01000001.1"/>
</dbReference>
<evidence type="ECO:0000313" key="7">
    <source>
        <dbReference type="EMBL" id="SNR60965.1"/>
    </source>
</evidence>
<evidence type="ECO:0000256" key="2">
    <source>
        <dbReference type="ARBA" id="ARBA00023136"/>
    </source>
</evidence>
<sequence length="98" mass="10944">MKVSIAWVLFVLLVACSHAETWHYDCDSGGKAQVTYDGEQAVLQYQGATHHMQRVISASGARYRDEALEWWTKGSEATLFADDQGQAGEVRDQCHAVR</sequence>
<protein>
    <submittedName>
        <fullName evidence="7">Membrane-bound lysozyme-inhibitor of c-type lysozyme</fullName>
    </submittedName>
</protein>
<accession>A0A238XPR2</accession>
<keyword evidence="2" id="KW-0472">Membrane</keyword>
<dbReference type="InterPro" id="IPR036328">
    <property type="entry name" value="MliC_sf"/>
</dbReference>
<feature type="chain" id="PRO_5012669693" evidence="5">
    <location>
        <begin position="20"/>
        <end position="98"/>
    </location>
</feature>
<dbReference type="AlphaFoldDB" id="A0A238XPR2"/>
<evidence type="ECO:0000256" key="1">
    <source>
        <dbReference type="ARBA" id="ARBA00022729"/>
    </source>
</evidence>
<dbReference type="Proteomes" id="UP000198305">
    <property type="component" value="Unassembled WGS sequence"/>
</dbReference>
<name>A0A238XPR2_9PROT</name>
<dbReference type="SUPFAM" id="SSF141488">
    <property type="entry name" value="YdhA-like"/>
    <property type="match status" value="1"/>
</dbReference>
<keyword evidence="3" id="KW-0564">Palmitate</keyword>
<evidence type="ECO:0000256" key="5">
    <source>
        <dbReference type="SAM" id="SignalP"/>
    </source>
</evidence>
<feature type="domain" description="C-type lysozyme inhibitor" evidence="6">
    <location>
        <begin position="24"/>
        <end position="85"/>
    </location>
</feature>
<evidence type="ECO:0000256" key="3">
    <source>
        <dbReference type="ARBA" id="ARBA00023139"/>
    </source>
</evidence>
<evidence type="ECO:0000313" key="8">
    <source>
        <dbReference type="Proteomes" id="UP000198305"/>
    </source>
</evidence>
<dbReference type="Gene3D" id="2.40.128.200">
    <property type="match status" value="1"/>
</dbReference>
<dbReference type="OrthoDB" id="8550040at2"/>
<organism evidence="7 8">
    <name type="scientific">Methylobacillus rhizosphaerae</name>
    <dbReference type="NCBI Taxonomy" id="551994"/>
    <lineage>
        <taxon>Bacteria</taxon>
        <taxon>Pseudomonadati</taxon>
        <taxon>Pseudomonadota</taxon>
        <taxon>Betaproteobacteria</taxon>
        <taxon>Nitrosomonadales</taxon>
        <taxon>Methylophilaceae</taxon>
        <taxon>Methylobacillus</taxon>
    </lineage>
</organism>
<dbReference type="EMBL" id="FZOA01000001">
    <property type="protein sequence ID" value="SNR60965.1"/>
    <property type="molecule type" value="Genomic_DNA"/>
</dbReference>
<evidence type="ECO:0000256" key="4">
    <source>
        <dbReference type="ARBA" id="ARBA00023288"/>
    </source>
</evidence>
<gene>
    <name evidence="7" type="ORF">SAMN05192560_0097</name>
</gene>
<dbReference type="InterPro" id="IPR018660">
    <property type="entry name" value="MliC"/>
</dbReference>
<reference evidence="8" key="1">
    <citation type="submission" date="2017-06" db="EMBL/GenBank/DDBJ databases">
        <authorList>
            <person name="Varghese N."/>
            <person name="Submissions S."/>
        </authorList>
    </citation>
    <scope>NUCLEOTIDE SEQUENCE [LARGE SCALE GENOMIC DNA]</scope>
    <source>
        <strain evidence="8">Ca-68</strain>
    </source>
</reference>
<evidence type="ECO:0000259" key="6">
    <source>
        <dbReference type="Pfam" id="PF09864"/>
    </source>
</evidence>
<keyword evidence="1 5" id="KW-0732">Signal</keyword>
<proteinExistence type="predicted"/>
<dbReference type="PROSITE" id="PS51257">
    <property type="entry name" value="PROKAR_LIPOPROTEIN"/>
    <property type="match status" value="1"/>
</dbReference>
<feature type="signal peptide" evidence="5">
    <location>
        <begin position="1"/>
        <end position="19"/>
    </location>
</feature>